<evidence type="ECO:0000313" key="2">
    <source>
        <dbReference type="Proteomes" id="UP001341840"/>
    </source>
</evidence>
<gene>
    <name evidence="1" type="ORF">PIB30_053368</name>
</gene>
<reference evidence="1 2" key="1">
    <citation type="journal article" date="2023" name="Plants (Basel)">
        <title>Bridging the Gap: Combining Genomics and Transcriptomics Approaches to Understand Stylosanthes scabra, an Orphan Legume from the Brazilian Caatinga.</title>
        <authorList>
            <person name="Ferreira-Neto J.R.C."/>
            <person name="da Silva M.D."/>
            <person name="Binneck E."/>
            <person name="de Melo N.F."/>
            <person name="da Silva R.H."/>
            <person name="de Melo A.L.T.M."/>
            <person name="Pandolfi V."/>
            <person name="Bustamante F.O."/>
            <person name="Brasileiro-Vidal A.C."/>
            <person name="Benko-Iseppon A.M."/>
        </authorList>
    </citation>
    <scope>NUCLEOTIDE SEQUENCE [LARGE SCALE GENOMIC DNA]</scope>
    <source>
        <tissue evidence="1">Leaves</tissue>
    </source>
</reference>
<comment type="caution">
    <text evidence="1">The sequence shown here is derived from an EMBL/GenBank/DDBJ whole genome shotgun (WGS) entry which is preliminary data.</text>
</comment>
<sequence length="106" mass="10995">MVAHLTFSIAPSISVTSISLDGRDGARLGGSNNSGARRRQDGDVTTAQLLPSSCHGPSLSRHSILSSLATETAAPSPPGAVLFILPPLRFLLLRLHSPHSDSACVV</sequence>
<name>A0ABU6QHZ6_9FABA</name>
<keyword evidence="2" id="KW-1185">Reference proteome</keyword>
<accession>A0ABU6QHZ6</accession>
<dbReference type="EMBL" id="JASCZI010000396">
    <property type="protein sequence ID" value="MED6111564.1"/>
    <property type="molecule type" value="Genomic_DNA"/>
</dbReference>
<dbReference type="Proteomes" id="UP001341840">
    <property type="component" value="Unassembled WGS sequence"/>
</dbReference>
<proteinExistence type="predicted"/>
<evidence type="ECO:0000313" key="1">
    <source>
        <dbReference type="EMBL" id="MED6111564.1"/>
    </source>
</evidence>
<organism evidence="1 2">
    <name type="scientific">Stylosanthes scabra</name>
    <dbReference type="NCBI Taxonomy" id="79078"/>
    <lineage>
        <taxon>Eukaryota</taxon>
        <taxon>Viridiplantae</taxon>
        <taxon>Streptophyta</taxon>
        <taxon>Embryophyta</taxon>
        <taxon>Tracheophyta</taxon>
        <taxon>Spermatophyta</taxon>
        <taxon>Magnoliopsida</taxon>
        <taxon>eudicotyledons</taxon>
        <taxon>Gunneridae</taxon>
        <taxon>Pentapetalae</taxon>
        <taxon>rosids</taxon>
        <taxon>fabids</taxon>
        <taxon>Fabales</taxon>
        <taxon>Fabaceae</taxon>
        <taxon>Papilionoideae</taxon>
        <taxon>50 kb inversion clade</taxon>
        <taxon>dalbergioids sensu lato</taxon>
        <taxon>Dalbergieae</taxon>
        <taxon>Pterocarpus clade</taxon>
        <taxon>Stylosanthes</taxon>
    </lineage>
</organism>
<protein>
    <submittedName>
        <fullName evidence="1">Uncharacterized protein</fullName>
    </submittedName>
</protein>